<feature type="chain" id="PRO_5019767082" evidence="2">
    <location>
        <begin position="31"/>
        <end position="417"/>
    </location>
</feature>
<reference evidence="3 4" key="1">
    <citation type="submission" date="2018-10" db="EMBL/GenBank/DDBJ databases">
        <title>Genomic Encyclopedia of Archaeal and Bacterial Type Strains, Phase II (KMG-II): from individual species to whole genera.</title>
        <authorList>
            <person name="Goeker M."/>
        </authorList>
    </citation>
    <scope>NUCLEOTIDE SEQUENCE [LARGE SCALE GENOMIC DNA]</scope>
    <source>
        <strain evidence="3 4">DSM 29466</strain>
    </source>
</reference>
<sequence length="417" mass="45638">MKLTKRYFLQMLTRLATVALLSSTASISSAQEVSAELDAWLKENALGAHAMGEENWDEIVAAAKEEGEVSVYTASGRIAKVVDHFQALYPGITLTVYDLGSVKTIEKTVREQDAGIFTADVVTTGNSGQVIHELLANNRIFNYVPAHFKDKIPEENRDPLLIRVNEAMVFFYNTETYPEGAPISNVWELTQEEFRGRVGIKDPMGSGSSLMGLAVLVQFPDEMAAAYKRLTGEDIVLGDGVPDAGYEFVRRLLANDVVIFKSGSKLADAAGAKGQDDAMIAMTSMTYISRNDDKGNVNAIISDLDPASRMVYPNFMSIGANAPNPNAAKVLIAYLLGSPDITLETKLEKPYIEGASFDLLQGLAPYHDAGSVSPRNDVPLPLGGEIWDEMVGWNVSADFMWEQGPRLRDFWLIHSSQ</sequence>
<dbReference type="Pfam" id="PF13416">
    <property type="entry name" value="SBP_bac_8"/>
    <property type="match status" value="1"/>
</dbReference>
<evidence type="ECO:0000313" key="4">
    <source>
        <dbReference type="Proteomes" id="UP000269157"/>
    </source>
</evidence>
<keyword evidence="4" id="KW-1185">Reference proteome</keyword>
<gene>
    <name evidence="3" type="ORF">BCF46_1736</name>
</gene>
<accession>A0A497WR68</accession>
<dbReference type="PANTHER" id="PTHR30006">
    <property type="entry name" value="THIAMINE-BINDING PERIPLASMIC PROTEIN-RELATED"/>
    <property type="match status" value="1"/>
</dbReference>
<evidence type="ECO:0000256" key="2">
    <source>
        <dbReference type="SAM" id="SignalP"/>
    </source>
</evidence>
<dbReference type="PANTHER" id="PTHR30006:SF2">
    <property type="entry name" value="ABC TRANSPORTER SUBSTRATE-BINDING PROTEIN"/>
    <property type="match status" value="1"/>
</dbReference>
<evidence type="ECO:0000313" key="3">
    <source>
        <dbReference type="EMBL" id="RLJ51523.1"/>
    </source>
</evidence>
<dbReference type="InterPro" id="IPR006059">
    <property type="entry name" value="SBP"/>
</dbReference>
<comment type="caution">
    <text evidence="3">The sequence shown here is derived from an EMBL/GenBank/DDBJ whole genome shotgun (WGS) entry which is preliminary data.</text>
</comment>
<name>A0A497WR68_9RHOB</name>
<evidence type="ECO:0000256" key="1">
    <source>
        <dbReference type="ARBA" id="ARBA00022729"/>
    </source>
</evidence>
<proteinExistence type="predicted"/>
<protein>
    <submittedName>
        <fullName evidence="3">Iron(III) transport system substrate-binding protein</fullName>
    </submittedName>
</protein>
<dbReference type="AlphaFoldDB" id="A0A497WR68"/>
<dbReference type="Proteomes" id="UP000269157">
    <property type="component" value="Unassembled WGS sequence"/>
</dbReference>
<dbReference type="Gene3D" id="3.40.190.10">
    <property type="entry name" value="Periplasmic binding protein-like II"/>
    <property type="match status" value="2"/>
</dbReference>
<feature type="signal peptide" evidence="2">
    <location>
        <begin position="1"/>
        <end position="30"/>
    </location>
</feature>
<dbReference type="RefSeq" id="WP_121023335.1">
    <property type="nucleotide sequence ID" value="NZ_RCCE01000003.1"/>
</dbReference>
<organism evidence="3 4">
    <name type="scientific">Litoreibacter meonggei</name>
    <dbReference type="NCBI Taxonomy" id="1049199"/>
    <lineage>
        <taxon>Bacteria</taxon>
        <taxon>Pseudomonadati</taxon>
        <taxon>Pseudomonadota</taxon>
        <taxon>Alphaproteobacteria</taxon>
        <taxon>Rhodobacterales</taxon>
        <taxon>Roseobacteraceae</taxon>
        <taxon>Litoreibacter</taxon>
    </lineage>
</organism>
<keyword evidence="1 2" id="KW-0732">Signal</keyword>
<dbReference type="SUPFAM" id="SSF53850">
    <property type="entry name" value="Periplasmic binding protein-like II"/>
    <property type="match status" value="1"/>
</dbReference>
<dbReference type="EMBL" id="RCCE01000003">
    <property type="protein sequence ID" value="RLJ51523.1"/>
    <property type="molecule type" value="Genomic_DNA"/>
</dbReference>
<dbReference type="OrthoDB" id="8673316at2"/>